<reference evidence="1" key="1">
    <citation type="submission" date="2020-10" db="EMBL/GenBank/DDBJ databases">
        <authorList>
            <person name="Gilroy R."/>
        </authorList>
    </citation>
    <scope>NUCLEOTIDE SEQUENCE</scope>
    <source>
        <strain evidence="1">CHK154-7741</strain>
    </source>
</reference>
<protein>
    <submittedName>
        <fullName evidence="1">DUF3326 domain-containing protein</fullName>
    </submittedName>
</protein>
<dbReference type="PANTHER" id="PTHR36891">
    <property type="entry name" value="OS01G0127400 PROTEIN"/>
    <property type="match status" value="1"/>
</dbReference>
<comment type="caution">
    <text evidence="1">The sequence shown here is derived from an EMBL/GenBank/DDBJ whole genome shotgun (WGS) entry which is preliminary data.</text>
</comment>
<dbReference type="EMBL" id="DVOD01000046">
    <property type="protein sequence ID" value="HIU92705.1"/>
    <property type="molecule type" value="Genomic_DNA"/>
</dbReference>
<sequence>MQKNIAKQKISLMIVPTGTGASIGGYAGDASAYAQKIARHIPLIVNPNIVNAAVFSGITANMYYVEGYFIEQFVKGEIGLLPSKDNKIGVIFDRAISKNVLNIHINTINAMKTVYGIDITVYEITDETAGVEFFTTDSGISSGCVKNPTTLKKAGQKLIKKGAQTIAVVCKFAEPPQDEYEKGNGVDIVGGVEAIISHYLSKELMCPCVHAPAFEDVTIDGNIVDEKVSAEYITPTFLPCLLTGLRNAPLIVKKENITPECITYKNLHSVCVPYNALGSSVVLDCIEKDIPVYAILENKTVLNIDKTSINKTIAIKEIATYDDYINIIKEIEYEKS</sequence>
<dbReference type="AlphaFoldDB" id="A0A9D1N0R5"/>
<evidence type="ECO:0000313" key="2">
    <source>
        <dbReference type="Proteomes" id="UP000886748"/>
    </source>
</evidence>
<dbReference type="Proteomes" id="UP000886748">
    <property type="component" value="Unassembled WGS sequence"/>
</dbReference>
<reference evidence="1" key="2">
    <citation type="journal article" date="2021" name="PeerJ">
        <title>Extensive microbial diversity within the chicken gut microbiome revealed by metagenomics and culture.</title>
        <authorList>
            <person name="Gilroy R."/>
            <person name="Ravi A."/>
            <person name="Getino M."/>
            <person name="Pursley I."/>
            <person name="Horton D.L."/>
            <person name="Alikhan N.F."/>
            <person name="Baker D."/>
            <person name="Gharbi K."/>
            <person name="Hall N."/>
            <person name="Watson M."/>
            <person name="Adriaenssens E.M."/>
            <person name="Foster-Nyarko E."/>
            <person name="Jarju S."/>
            <person name="Secka A."/>
            <person name="Antonio M."/>
            <person name="Oren A."/>
            <person name="Chaudhuri R.R."/>
            <person name="La Ragione R."/>
            <person name="Hildebrand F."/>
            <person name="Pallen M.J."/>
        </authorList>
    </citation>
    <scope>NUCLEOTIDE SEQUENCE</scope>
    <source>
        <strain evidence="1">CHK154-7741</strain>
    </source>
</reference>
<dbReference type="PANTHER" id="PTHR36891:SF1">
    <property type="entry name" value="OS01G0127400 PROTEIN"/>
    <property type="match status" value="1"/>
</dbReference>
<name>A0A9D1N0R5_9CLOT</name>
<evidence type="ECO:0000313" key="1">
    <source>
        <dbReference type="EMBL" id="HIU92705.1"/>
    </source>
</evidence>
<dbReference type="InterPro" id="IPR021763">
    <property type="entry name" value="DUF3326"/>
</dbReference>
<dbReference type="Pfam" id="PF11805">
    <property type="entry name" value="DUF3326"/>
    <property type="match status" value="1"/>
</dbReference>
<proteinExistence type="predicted"/>
<accession>A0A9D1N0R5</accession>
<organism evidence="1 2">
    <name type="scientific">Candidatus Limenecus avicola</name>
    <dbReference type="NCBI Taxonomy" id="2840847"/>
    <lineage>
        <taxon>Bacteria</taxon>
        <taxon>Bacillati</taxon>
        <taxon>Bacillota</taxon>
        <taxon>Clostridia</taxon>
        <taxon>Eubacteriales</taxon>
        <taxon>Clostridiaceae</taxon>
        <taxon>Clostridiaceae incertae sedis</taxon>
        <taxon>Candidatus Limenecus</taxon>
    </lineage>
</organism>
<gene>
    <name evidence="1" type="ORF">IAD26_06165</name>
</gene>